<dbReference type="PANTHER" id="PTHR32552">
    <property type="entry name" value="FERRICHROME IRON RECEPTOR-RELATED"/>
    <property type="match status" value="1"/>
</dbReference>
<keyword evidence="2" id="KW-0813">Transport</keyword>
<dbReference type="PANTHER" id="PTHR32552:SF89">
    <property type="entry name" value="CATECHOLATE SIDEROPHORE RECEPTOR FIU"/>
    <property type="match status" value="1"/>
</dbReference>
<keyword evidence="10" id="KW-0472">Membrane</keyword>
<dbReference type="SUPFAM" id="SSF56935">
    <property type="entry name" value="Porins"/>
    <property type="match status" value="1"/>
</dbReference>
<keyword evidence="11" id="KW-0998">Cell outer membrane</keyword>
<dbReference type="Pfam" id="PF00593">
    <property type="entry name" value="TonB_dep_Rec_b-barrel"/>
    <property type="match status" value="1"/>
</dbReference>
<name>A0ABS9E0G7_9PROT</name>
<keyword evidence="4" id="KW-0410">Iron transport</keyword>
<evidence type="ECO:0000256" key="8">
    <source>
        <dbReference type="ARBA" id="ARBA00023065"/>
    </source>
</evidence>
<evidence type="ECO:0000313" key="15">
    <source>
        <dbReference type="Proteomes" id="UP001521209"/>
    </source>
</evidence>
<comment type="subcellular location">
    <subcellularLocation>
        <location evidence="1">Cell outer membrane</location>
        <topology evidence="1">Multi-pass membrane protein</topology>
    </subcellularLocation>
</comment>
<evidence type="ECO:0000256" key="5">
    <source>
        <dbReference type="ARBA" id="ARBA00022692"/>
    </source>
</evidence>
<protein>
    <submittedName>
        <fullName evidence="14">TonB-dependent receptor</fullName>
    </submittedName>
</protein>
<dbReference type="Gene3D" id="2.40.170.20">
    <property type="entry name" value="TonB-dependent receptor, beta-barrel domain"/>
    <property type="match status" value="1"/>
</dbReference>
<keyword evidence="15" id="KW-1185">Reference proteome</keyword>
<keyword evidence="8" id="KW-0406">Ion transport</keyword>
<keyword evidence="5" id="KW-0812">Transmembrane</keyword>
<reference evidence="14 15" key="1">
    <citation type="submission" date="2022-01" db="EMBL/GenBank/DDBJ databases">
        <authorList>
            <person name="Won M."/>
            <person name="Kim S.-J."/>
            <person name="Kwon S.-W."/>
        </authorList>
    </citation>
    <scope>NUCLEOTIDE SEQUENCE [LARGE SCALE GENOMIC DNA]</scope>
    <source>
        <strain evidence="14 15">KCTC 23505</strain>
    </source>
</reference>
<dbReference type="Gene3D" id="2.170.130.10">
    <property type="entry name" value="TonB-dependent receptor, plug domain"/>
    <property type="match status" value="1"/>
</dbReference>
<organism evidence="14 15">
    <name type="scientific">Acidiphilium iwatense</name>
    <dbReference type="NCBI Taxonomy" id="768198"/>
    <lineage>
        <taxon>Bacteria</taxon>
        <taxon>Pseudomonadati</taxon>
        <taxon>Pseudomonadota</taxon>
        <taxon>Alphaproteobacteria</taxon>
        <taxon>Acetobacterales</taxon>
        <taxon>Acidocellaceae</taxon>
        <taxon>Acidiphilium</taxon>
    </lineage>
</organism>
<evidence type="ECO:0000256" key="11">
    <source>
        <dbReference type="ARBA" id="ARBA00023237"/>
    </source>
</evidence>
<evidence type="ECO:0000256" key="12">
    <source>
        <dbReference type="SAM" id="SignalP"/>
    </source>
</evidence>
<feature type="domain" description="TonB-dependent receptor-like beta-barrel" evidence="13">
    <location>
        <begin position="306"/>
        <end position="759"/>
    </location>
</feature>
<keyword evidence="14" id="KW-0675">Receptor</keyword>
<dbReference type="InterPro" id="IPR000531">
    <property type="entry name" value="Beta-barrel_TonB"/>
</dbReference>
<evidence type="ECO:0000256" key="9">
    <source>
        <dbReference type="ARBA" id="ARBA00023077"/>
    </source>
</evidence>
<evidence type="ECO:0000256" key="10">
    <source>
        <dbReference type="ARBA" id="ARBA00023136"/>
    </source>
</evidence>
<evidence type="ECO:0000256" key="4">
    <source>
        <dbReference type="ARBA" id="ARBA00022496"/>
    </source>
</evidence>
<sequence length="800" mass="86401">MAPSRHVNIKTNTTRKTLMAFLLSGTAFAPILVHAQAVNAGEVSASGAAALPGTTKAPPQKKIFKSGTTRRVLGRAIMDAAGPVAGAAQILSYSPGVNISGYGNSGASKYTITLDGVQQGWGGYGGFTGNGAIGVTLDGVPIVDPSTDLWQSNTIPQTGMIQSTTVTYGPGNPVDRWYNNIGGGVEFTPAQPTTKPGGDITLTYGSYGQKNIEFDLRTGIYHGWSTVIAGGVGDGDSFRTAADGFRSPAENYSIYLKTIKHFSAGNIQFGGYFARSAGYRVPVIPTTPQAGVTITGNPGQAGSTLYSQKTSGYYSALPFNTYEKFDTNALWMVYGKENIHLDDSTTLHNLTWYENISRVHSRITDLYNAGPQQDEYNNPYTNIFGDKVWLTAKLPFNTLNFGGYYIHDTYNSRNNFYNPADGGNKHIVNIKGKIRSSYFNQDDFALFVQDDIHPISALHITPGIRFVSFQTSYSNSSLQDFGFAPGVILSTHCPLTSASTKGNTTDQGASCGAHESRNGVEPSLSVNLRVLPWMSVYGSYEEALRTPALGGGGGLFQSIDPNSYHLELGQEFQAGAKFHIDNAGFLHHFLAGVSYFHLRYAKQALKFTLANGNTISANGTSLYQGANLFFDDNPIYALHVFGNASIVHATYTNYVTGAGSAKPGTSYNGRKVPYVPQTNLNIGAYYEYLFGSTLIQPRAWYQFTGTQNLFNNMTGAPSRQTMPGYGTFNLSLKVAMPLTLPYAGRKSVDFKLTALNVTNNRYNQYEYISSGGYFGTANGGYLLAYPGAPFTIYGSIGMHF</sequence>
<proteinExistence type="predicted"/>
<dbReference type="RefSeq" id="WP_235704760.1">
    <property type="nucleotide sequence ID" value="NZ_JAKGBZ010000024.1"/>
</dbReference>
<comment type="caution">
    <text evidence="14">The sequence shown here is derived from an EMBL/GenBank/DDBJ whole genome shotgun (WGS) entry which is preliminary data.</text>
</comment>
<evidence type="ECO:0000256" key="1">
    <source>
        <dbReference type="ARBA" id="ARBA00004571"/>
    </source>
</evidence>
<evidence type="ECO:0000256" key="7">
    <source>
        <dbReference type="ARBA" id="ARBA00023004"/>
    </source>
</evidence>
<gene>
    <name evidence="14" type="ORF">L2A60_12585</name>
</gene>
<evidence type="ECO:0000256" key="2">
    <source>
        <dbReference type="ARBA" id="ARBA00022448"/>
    </source>
</evidence>
<feature type="signal peptide" evidence="12">
    <location>
        <begin position="1"/>
        <end position="29"/>
    </location>
</feature>
<evidence type="ECO:0000256" key="3">
    <source>
        <dbReference type="ARBA" id="ARBA00022452"/>
    </source>
</evidence>
<evidence type="ECO:0000259" key="13">
    <source>
        <dbReference type="Pfam" id="PF00593"/>
    </source>
</evidence>
<dbReference type="InterPro" id="IPR037066">
    <property type="entry name" value="Plug_dom_sf"/>
</dbReference>
<evidence type="ECO:0000313" key="14">
    <source>
        <dbReference type="EMBL" id="MCF3947515.1"/>
    </source>
</evidence>
<feature type="chain" id="PRO_5047058828" evidence="12">
    <location>
        <begin position="30"/>
        <end position="800"/>
    </location>
</feature>
<dbReference type="Proteomes" id="UP001521209">
    <property type="component" value="Unassembled WGS sequence"/>
</dbReference>
<dbReference type="EMBL" id="JAKGBZ010000024">
    <property type="protein sequence ID" value="MCF3947515.1"/>
    <property type="molecule type" value="Genomic_DNA"/>
</dbReference>
<accession>A0ABS9E0G7</accession>
<evidence type="ECO:0000256" key="6">
    <source>
        <dbReference type="ARBA" id="ARBA00022729"/>
    </source>
</evidence>
<keyword evidence="6 12" id="KW-0732">Signal</keyword>
<keyword evidence="3" id="KW-1134">Transmembrane beta strand</keyword>
<dbReference type="InterPro" id="IPR036942">
    <property type="entry name" value="Beta-barrel_TonB_sf"/>
</dbReference>
<dbReference type="InterPro" id="IPR039426">
    <property type="entry name" value="TonB-dep_rcpt-like"/>
</dbReference>
<keyword evidence="7" id="KW-0408">Iron</keyword>
<keyword evidence="9" id="KW-0798">TonB box</keyword>